<dbReference type="GO" id="GO:0005283">
    <property type="term" value="F:amino acid:sodium symporter activity"/>
    <property type="evidence" value="ECO:0007669"/>
    <property type="project" value="TreeGrafter"/>
</dbReference>
<feature type="transmembrane region" description="Helical" evidence="9">
    <location>
        <begin position="81"/>
        <end position="114"/>
    </location>
</feature>
<dbReference type="Proteomes" id="UP000472264">
    <property type="component" value="Chromosome 14"/>
</dbReference>
<dbReference type="Pfam" id="PF00209">
    <property type="entry name" value="SNF"/>
    <property type="match status" value="2"/>
</dbReference>
<dbReference type="Ensembl" id="ENSENLT00000010323.1">
    <property type="protein sequence ID" value="ENSENLP00000009866.1"/>
    <property type="gene ID" value="ENSENLG00000003576.1"/>
</dbReference>
<feature type="transmembrane region" description="Helical" evidence="9">
    <location>
        <begin position="282"/>
        <end position="305"/>
    </location>
</feature>
<keyword evidence="11" id="KW-1185">Reference proteome</keyword>
<gene>
    <name evidence="10" type="primary">si:ch211-283g2.1</name>
</gene>
<feature type="binding site" evidence="6">
    <location>
        <position position="353"/>
    </location>
    <ligand>
        <name>Na(+)</name>
        <dbReference type="ChEBI" id="CHEBI:29101"/>
        <label>1</label>
    </ligand>
</feature>
<evidence type="ECO:0000313" key="10">
    <source>
        <dbReference type="Ensembl" id="ENSENLP00000009866.1"/>
    </source>
</evidence>
<feature type="binding site" evidence="6">
    <location>
        <position position="24"/>
    </location>
    <ligand>
        <name>Na(+)</name>
        <dbReference type="ChEBI" id="CHEBI:29101"/>
        <label>1</label>
    </ligand>
</feature>
<comment type="subcellular location">
    <subcellularLocation>
        <location evidence="1">Membrane</location>
        <topology evidence="1">Multi-pass membrane protein</topology>
    </subcellularLocation>
</comment>
<protein>
    <recommendedName>
        <fullName evidence="8">Transporter</fullName>
    </recommendedName>
</protein>
<feature type="binding site" evidence="6">
    <location>
        <position position="25"/>
    </location>
    <ligand>
        <name>Na(+)</name>
        <dbReference type="ChEBI" id="CHEBI:29101"/>
        <label>1</label>
    </ligand>
</feature>
<dbReference type="PRINTS" id="PR00176">
    <property type="entry name" value="NANEUSMPORT"/>
</dbReference>
<dbReference type="PROSITE" id="PS50267">
    <property type="entry name" value="NA_NEUROTRAN_SYMP_3"/>
    <property type="match status" value="1"/>
</dbReference>
<name>A0A665TUI6_ECHNA</name>
<feature type="transmembrane region" description="Helical" evidence="9">
    <location>
        <begin position="341"/>
        <end position="366"/>
    </location>
</feature>
<feature type="transmembrane region" description="Helical" evidence="9">
    <location>
        <begin position="419"/>
        <end position="437"/>
    </location>
</feature>
<feature type="transmembrane region" description="Helical" evidence="9">
    <location>
        <begin position="386"/>
        <end position="407"/>
    </location>
</feature>
<keyword evidence="7" id="KW-1015">Disulfide bond</keyword>
<feature type="transmembrane region" description="Helical" evidence="9">
    <location>
        <begin position="43"/>
        <end position="61"/>
    </location>
</feature>
<dbReference type="GO" id="GO:0046872">
    <property type="term" value="F:metal ion binding"/>
    <property type="evidence" value="ECO:0007669"/>
    <property type="project" value="UniProtKB-KW"/>
</dbReference>
<feature type="binding site" evidence="6">
    <location>
        <position position="356"/>
    </location>
    <ligand>
        <name>Na(+)</name>
        <dbReference type="ChEBI" id="CHEBI:29101"/>
        <label>1</label>
    </ligand>
</feature>
<feature type="transmembrane region" description="Helical" evidence="9">
    <location>
        <begin position="12"/>
        <end position="31"/>
    </location>
</feature>
<comment type="similarity">
    <text evidence="8">Belongs to the sodium:neurotransmitter symporter (SNF) (TC 2.A.22) family.</text>
</comment>
<evidence type="ECO:0000256" key="4">
    <source>
        <dbReference type="ARBA" id="ARBA00022989"/>
    </source>
</evidence>
<feature type="binding site" evidence="6">
    <location>
        <position position="22"/>
    </location>
    <ligand>
        <name>Na(+)</name>
        <dbReference type="ChEBI" id="CHEBI:29101"/>
        <label>1</label>
    </ligand>
</feature>
<feature type="transmembrane region" description="Helical" evidence="9">
    <location>
        <begin position="169"/>
        <end position="188"/>
    </location>
</feature>
<feature type="transmembrane region" description="Helical" evidence="9">
    <location>
        <begin position="245"/>
        <end position="270"/>
    </location>
</feature>
<dbReference type="PANTHER" id="PTHR11616:SF306">
    <property type="entry name" value="TRANSPORTER"/>
    <property type="match status" value="1"/>
</dbReference>
<feature type="transmembrane region" description="Helical" evidence="9">
    <location>
        <begin position="457"/>
        <end position="479"/>
    </location>
</feature>
<evidence type="ECO:0000256" key="3">
    <source>
        <dbReference type="ARBA" id="ARBA00022692"/>
    </source>
</evidence>
<dbReference type="SUPFAM" id="SSF161070">
    <property type="entry name" value="SNF-like"/>
    <property type="match status" value="1"/>
</dbReference>
<evidence type="ECO:0000256" key="8">
    <source>
        <dbReference type="RuleBase" id="RU003732"/>
    </source>
</evidence>
<keyword evidence="8" id="KW-0769">Symport</keyword>
<dbReference type="InterPro" id="IPR000175">
    <property type="entry name" value="Na/ntran_symport"/>
</dbReference>
<organism evidence="10 11">
    <name type="scientific">Echeneis naucrates</name>
    <name type="common">Live sharksucker</name>
    <dbReference type="NCBI Taxonomy" id="173247"/>
    <lineage>
        <taxon>Eukaryota</taxon>
        <taxon>Metazoa</taxon>
        <taxon>Chordata</taxon>
        <taxon>Craniata</taxon>
        <taxon>Vertebrata</taxon>
        <taxon>Euteleostomi</taxon>
        <taxon>Actinopterygii</taxon>
        <taxon>Neopterygii</taxon>
        <taxon>Teleostei</taxon>
        <taxon>Neoteleostei</taxon>
        <taxon>Acanthomorphata</taxon>
        <taxon>Carangaria</taxon>
        <taxon>Carangiformes</taxon>
        <taxon>Echeneidae</taxon>
        <taxon>Echeneis</taxon>
    </lineage>
</organism>
<dbReference type="PANTHER" id="PTHR11616">
    <property type="entry name" value="SODIUM/CHLORIDE DEPENDENT TRANSPORTER"/>
    <property type="match status" value="1"/>
</dbReference>
<feature type="binding site" evidence="6">
    <location>
        <position position="288"/>
    </location>
    <ligand>
        <name>Na(+)</name>
        <dbReference type="ChEBI" id="CHEBI:29101"/>
        <label>1</label>
    </ligand>
</feature>
<keyword evidence="6" id="KW-0479">Metal-binding</keyword>
<dbReference type="AlphaFoldDB" id="A0A665TUI6"/>
<dbReference type="PROSITE" id="PS00754">
    <property type="entry name" value="NA_NEUROTRAN_SYMP_2"/>
    <property type="match status" value="1"/>
</dbReference>
<reference evidence="10" key="1">
    <citation type="submission" date="2021-04" db="EMBL/GenBank/DDBJ databases">
        <authorList>
            <consortium name="Wellcome Sanger Institute Data Sharing"/>
        </authorList>
    </citation>
    <scope>NUCLEOTIDE SEQUENCE [LARGE SCALE GENOMIC DNA]</scope>
</reference>
<evidence type="ECO:0000256" key="6">
    <source>
        <dbReference type="PIRSR" id="PIRSR600175-1"/>
    </source>
</evidence>
<accession>A0A665TUI6</accession>
<keyword evidence="3 8" id="KW-0812">Transmembrane</keyword>
<evidence type="ECO:0000256" key="2">
    <source>
        <dbReference type="ARBA" id="ARBA00022448"/>
    </source>
</evidence>
<feature type="disulfide bond" evidence="7">
    <location>
        <begin position="126"/>
        <end position="135"/>
    </location>
</feature>
<feature type="binding site" evidence="6">
    <location>
        <position position="256"/>
    </location>
    <ligand>
        <name>Na(+)</name>
        <dbReference type="ChEBI" id="CHEBI:29101"/>
        <label>1</label>
    </ligand>
</feature>
<reference evidence="10" key="2">
    <citation type="submission" date="2025-08" db="UniProtKB">
        <authorList>
            <consortium name="Ensembl"/>
        </authorList>
    </citation>
    <scope>IDENTIFICATION</scope>
</reference>
<evidence type="ECO:0000256" key="1">
    <source>
        <dbReference type="ARBA" id="ARBA00004141"/>
    </source>
</evidence>
<evidence type="ECO:0000256" key="5">
    <source>
        <dbReference type="ARBA" id="ARBA00023136"/>
    </source>
</evidence>
<evidence type="ECO:0000256" key="9">
    <source>
        <dbReference type="SAM" id="Phobius"/>
    </source>
</evidence>
<feature type="transmembrane region" description="Helical" evidence="9">
    <location>
        <begin position="200"/>
        <end position="217"/>
    </location>
</feature>
<evidence type="ECO:0000313" key="11">
    <source>
        <dbReference type="Proteomes" id="UP000472264"/>
    </source>
</evidence>
<keyword evidence="4 9" id="KW-1133">Transmembrane helix</keyword>
<keyword evidence="2 8" id="KW-0813">Transport</keyword>
<proteinExistence type="inferred from homology"/>
<dbReference type="InterPro" id="IPR037272">
    <property type="entry name" value="SNS_sf"/>
</dbReference>
<evidence type="ECO:0000256" key="7">
    <source>
        <dbReference type="PIRSR" id="PIRSR600175-2"/>
    </source>
</evidence>
<keyword evidence="5 9" id="KW-0472">Membrane</keyword>
<dbReference type="GO" id="GO:0005886">
    <property type="term" value="C:plasma membrane"/>
    <property type="evidence" value="ECO:0007669"/>
    <property type="project" value="TreeGrafter"/>
</dbReference>
<dbReference type="PROSITE" id="PS00610">
    <property type="entry name" value="NA_NEUROTRAN_SYMP_1"/>
    <property type="match status" value="1"/>
</dbReference>
<dbReference type="NCBIfam" id="NF037979">
    <property type="entry name" value="Na_transp"/>
    <property type="match status" value="1"/>
</dbReference>
<feature type="binding site" evidence="6">
    <location>
        <position position="357"/>
    </location>
    <ligand>
        <name>Na(+)</name>
        <dbReference type="ChEBI" id="CHEBI:29101"/>
        <label>1</label>
    </ligand>
</feature>
<feature type="binding site" evidence="6">
    <location>
        <position position="29"/>
    </location>
    <ligand>
        <name>Na(+)</name>
        <dbReference type="ChEBI" id="CHEBI:29101"/>
        <label>1</label>
    </ligand>
</feature>
<keyword evidence="6" id="KW-0915">Sodium</keyword>
<reference evidence="10" key="3">
    <citation type="submission" date="2025-09" db="UniProtKB">
        <authorList>
            <consortium name="Ensembl"/>
        </authorList>
    </citation>
    <scope>IDENTIFICATION</scope>
</reference>
<sequence>MDQDISRPTWSRQIEFTLAGIGCAVGLGNVWRFPYLCYRSGGGAFLLPYLFMLLMLGIPLLHMELSLGQYMRRGPVHKPYFCLFSGVGMASVAISFIMCTYYNVVITWALYYLFSSFQAPLPWQNCNNTWNTPNCTNHATNSSYTSTANAYQKVLHKMLEQTSGVEETGVLRLELFLILILAWILVYLCIFKGVKSTGKVVYFTAVFPYVILIALLINNVQLPGALDGITFFILPEWDRLLSVEVWVNAAAQIFNSIGIGFGSLLAMSSYNSFNNSVLKDTLTISIINSFTSILAGFVIFSSLGYMSHLQGIPVSDLAVDGPGLVYVVYPQAFANMPVAQLWAVLFFFMLLCLGLDSEFAMVEVLVTSLLDEYNQHLIAFFKRKELLVFAVCCAAFLLGIPCTNRLSDNLEEMTGKRPNIFFRMCWLIVTILIFSIIQFKPARYGDYVFPPWAQGVGWLIALASIIWIPLGAIHTFWVLPGSLMQVKTTCV</sequence>
<dbReference type="GO" id="GO:0089718">
    <property type="term" value="P:amino acid import across plasma membrane"/>
    <property type="evidence" value="ECO:0007669"/>
    <property type="project" value="TreeGrafter"/>
</dbReference>